<evidence type="ECO:0000256" key="6">
    <source>
        <dbReference type="ARBA" id="ARBA00023239"/>
    </source>
</evidence>
<feature type="transmembrane region" description="Helical" evidence="8">
    <location>
        <begin position="169"/>
        <end position="189"/>
    </location>
</feature>
<sequence>MIVDYIRIGHAADDSLRLRRLKSMSTVILLVIMCMALGFFLEPDRSLLYRVLDVAVVVTILTSLSLLHHTRKVETVFYVFAPVFLTIQFIFMLLNGNREGDVLPFLVMPAAAVVVIGPKKSRPWFAACLLVMFALPFLDSALPQISLAVNQNASNPTGSLFQSPLKQPLATGESLAMTIGVFFIYFLVFSGYRQLEAAREVIEVQKARIEHEYDRSERLLENILPAPIAERLKQEPDQIIADDLLQVTILFADIVDFTPRASQMRAAELVSFLNRVFTQFDDLADRHGLEKIKTIGDAYMIAGGMPEPRPDHASAVADMALEMLAITEEISREMGEMLTVRIGIHTGPAVAGVIGTRKFFYDVWGDTVNMASRLESYGTPGRIQVAQETYDVLSDLYRFEKRGTLEIKGKGEIQAYYLIGPS</sequence>
<reference evidence="10" key="1">
    <citation type="submission" date="2022-05" db="EMBL/GenBank/DDBJ databases">
        <authorList>
            <person name="Park J.-S."/>
        </authorList>
    </citation>
    <scope>NUCLEOTIDE SEQUENCE</scope>
    <source>
        <strain evidence="10">2012CJ41-6</strain>
    </source>
</reference>
<keyword evidence="11" id="KW-1185">Reference proteome</keyword>
<dbReference type="Proteomes" id="UP001203880">
    <property type="component" value="Unassembled WGS sequence"/>
</dbReference>
<feature type="transmembrane region" description="Helical" evidence="8">
    <location>
        <begin position="100"/>
        <end position="117"/>
    </location>
</feature>
<dbReference type="RefSeq" id="WP_249707358.1">
    <property type="nucleotide sequence ID" value="NZ_JAMFMB010000004.1"/>
</dbReference>
<feature type="domain" description="Guanylate cyclase" evidence="9">
    <location>
        <begin position="248"/>
        <end position="375"/>
    </location>
</feature>
<keyword evidence="4 8" id="KW-1133">Transmembrane helix</keyword>
<evidence type="ECO:0000256" key="1">
    <source>
        <dbReference type="ARBA" id="ARBA00004370"/>
    </source>
</evidence>
<name>A0ABT0Q094_9RHOB</name>
<dbReference type="CDD" id="cd07302">
    <property type="entry name" value="CHD"/>
    <property type="match status" value="1"/>
</dbReference>
<evidence type="ECO:0000313" key="11">
    <source>
        <dbReference type="Proteomes" id="UP001203880"/>
    </source>
</evidence>
<protein>
    <submittedName>
        <fullName evidence="10">Adenylate/guanylate cyclase domain-containing protein</fullName>
    </submittedName>
</protein>
<comment type="caution">
    <text evidence="10">The sequence shown here is derived from an EMBL/GenBank/DDBJ whole genome shotgun (WGS) entry which is preliminary data.</text>
</comment>
<dbReference type="EMBL" id="JAMFMB010000004">
    <property type="protein sequence ID" value="MCL6282872.1"/>
    <property type="molecule type" value="Genomic_DNA"/>
</dbReference>
<gene>
    <name evidence="10" type="ORF">M3P21_04940</name>
</gene>
<dbReference type="SMART" id="SM00044">
    <property type="entry name" value="CYCc"/>
    <property type="match status" value="1"/>
</dbReference>
<keyword evidence="2 8" id="KW-0812">Transmembrane</keyword>
<evidence type="ECO:0000313" key="10">
    <source>
        <dbReference type="EMBL" id="MCL6282872.1"/>
    </source>
</evidence>
<dbReference type="SUPFAM" id="SSF55073">
    <property type="entry name" value="Nucleotide cyclase"/>
    <property type="match status" value="1"/>
</dbReference>
<dbReference type="PROSITE" id="PS00452">
    <property type="entry name" value="GUANYLATE_CYCLASE_1"/>
    <property type="match status" value="1"/>
</dbReference>
<evidence type="ECO:0000256" key="4">
    <source>
        <dbReference type="ARBA" id="ARBA00022989"/>
    </source>
</evidence>
<organism evidence="10 11">
    <name type="scientific">Ruegeria spongiae</name>
    <dbReference type="NCBI Taxonomy" id="2942209"/>
    <lineage>
        <taxon>Bacteria</taxon>
        <taxon>Pseudomonadati</taxon>
        <taxon>Pseudomonadota</taxon>
        <taxon>Alphaproteobacteria</taxon>
        <taxon>Rhodobacterales</taxon>
        <taxon>Roseobacteraceae</taxon>
        <taxon>Ruegeria</taxon>
    </lineage>
</organism>
<keyword evidence="3" id="KW-0547">Nucleotide-binding</keyword>
<evidence type="ECO:0000256" key="7">
    <source>
        <dbReference type="RuleBase" id="RU000405"/>
    </source>
</evidence>
<dbReference type="PROSITE" id="PS50125">
    <property type="entry name" value="GUANYLATE_CYCLASE_2"/>
    <property type="match status" value="1"/>
</dbReference>
<evidence type="ECO:0000256" key="3">
    <source>
        <dbReference type="ARBA" id="ARBA00022741"/>
    </source>
</evidence>
<dbReference type="Pfam" id="PF00211">
    <property type="entry name" value="Guanylate_cyc"/>
    <property type="match status" value="1"/>
</dbReference>
<keyword evidence="6 7" id="KW-0456">Lyase</keyword>
<evidence type="ECO:0000256" key="8">
    <source>
        <dbReference type="SAM" id="Phobius"/>
    </source>
</evidence>
<dbReference type="InterPro" id="IPR001054">
    <property type="entry name" value="A/G_cyclase"/>
</dbReference>
<dbReference type="PANTHER" id="PTHR11920">
    <property type="entry name" value="GUANYLYL CYCLASE"/>
    <property type="match status" value="1"/>
</dbReference>
<keyword evidence="5 8" id="KW-0472">Membrane</keyword>
<accession>A0ABT0Q094</accession>
<feature type="transmembrane region" description="Helical" evidence="8">
    <location>
        <begin position="124"/>
        <end position="149"/>
    </location>
</feature>
<dbReference type="PANTHER" id="PTHR11920:SF335">
    <property type="entry name" value="GUANYLATE CYCLASE"/>
    <property type="match status" value="1"/>
</dbReference>
<dbReference type="InterPro" id="IPR050401">
    <property type="entry name" value="Cyclic_nucleotide_synthase"/>
</dbReference>
<proteinExistence type="inferred from homology"/>
<feature type="transmembrane region" description="Helical" evidence="8">
    <location>
        <begin position="21"/>
        <end position="41"/>
    </location>
</feature>
<dbReference type="Gene3D" id="3.30.70.1230">
    <property type="entry name" value="Nucleotide cyclase"/>
    <property type="match status" value="1"/>
</dbReference>
<dbReference type="InterPro" id="IPR029787">
    <property type="entry name" value="Nucleotide_cyclase"/>
</dbReference>
<comment type="similarity">
    <text evidence="7">Belongs to the adenylyl cyclase class-4/guanylyl cyclase family.</text>
</comment>
<evidence type="ECO:0000256" key="2">
    <source>
        <dbReference type="ARBA" id="ARBA00022692"/>
    </source>
</evidence>
<evidence type="ECO:0000256" key="5">
    <source>
        <dbReference type="ARBA" id="ARBA00023136"/>
    </source>
</evidence>
<feature type="transmembrane region" description="Helical" evidence="8">
    <location>
        <begin position="47"/>
        <end position="68"/>
    </location>
</feature>
<feature type="transmembrane region" description="Helical" evidence="8">
    <location>
        <begin position="75"/>
        <end position="94"/>
    </location>
</feature>
<comment type="subcellular location">
    <subcellularLocation>
        <location evidence="1">Membrane</location>
    </subcellularLocation>
</comment>
<dbReference type="InterPro" id="IPR018297">
    <property type="entry name" value="A/G_cyclase_CS"/>
</dbReference>
<evidence type="ECO:0000259" key="9">
    <source>
        <dbReference type="PROSITE" id="PS50125"/>
    </source>
</evidence>